<dbReference type="Proteomes" id="UP000707356">
    <property type="component" value="Unassembled WGS sequence"/>
</dbReference>
<dbReference type="EMBL" id="JAHHHV010000053">
    <property type="protein sequence ID" value="MBW4465624.1"/>
    <property type="molecule type" value="Genomic_DNA"/>
</dbReference>
<dbReference type="AlphaFoldDB" id="A0A951PBV3"/>
<dbReference type="InterPro" id="IPR012337">
    <property type="entry name" value="RNaseH-like_sf"/>
</dbReference>
<organism evidence="2 3">
    <name type="scientific">Pegethrix bostrychoides GSE-TBD4-15B</name>
    <dbReference type="NCBI Taxonomy" id="2839662"/>
    <lineage>
        <taxon>Bacteria</taxon>
        <taxon>Bacillati</taxon>
        <taxon>Cyanobacteriota</taxon>
        <taxon>Cyanophyceae</taxon>
        <taxon>Oculatellales</taxon>
        <taxon>Oculatellaceae</taxon>
        <taxon>Pegethrix</taxon>
    </lineage>
</organism>
<reference evidence="2" key="1">
    <citation type="submission" date="2021-05" db="EMBL/GenBank/DDBJ databases">
        <authorList>
            <person name="Pietrasiak N."/>
            <person name="Ward R."/>
            <person name="Stajich J.E."/>
            <person name="Kurbessoian T."/>
        </authorList>
    </citation>
    <scope>NUCLEOTIDE SEQUENCE</scope>
    <source>
        <strain evidence="2">GSE-TBD4-15B</strain>
    </source>
</reference>
<comment type="caution">
    <text evidence="2">The sequence shown here is derived from an EMBL/GenBank/DDBJ whole genome shotgun (WGS) entry which is preliminary data.</text>
</comment>
<sequence>MELKRGVRQWMDWYNKERYHQALDYRTPNQVYYDNKENEN</sequence>
<dbReference type="Pfam" id="PF13683">
    <property type="entry name" value="rve_3"/>
    <property type="match status" value="1"/>
</dbReference>
<evidence type="ECO:0000313" key="2">
    <source>
        <dbReference type="EMBL" id="MBW4465624.1"/>
    </source>
</evidence>
<dbReference type="SUPFAM" id="SSF53098">
    <property type="entry name" value="Ribonuclease H-like"/>
    <property type="match status" value="1"/>
</dbReference>
<accession>A0A951PBV3</accession>
<name>A0A951PBV3_9CYAN</name>
<feature type="domain" description="Integrase catalytic" evidence="1">
    <location>
        <begin position="2"/>
        <end position="28"/>
    </location>
</feature>
<protein>
    <submittedName>
        <fullName evidence="2">Integrase core domain-containing protein</fullName>
    </submittedName>
</protein>
<reference evidence="2" key="2">
    <citation type="journal article" date="2022" name="Microbiol. Resour. Announc.">
        <title>Metagenome Sequencing to Explore Phylogenomics of Terrestrial Cyanobacteria.</title>
        <authorList>
            <person name="Ward R.D."/>
            <person name="Stajich J.E."/>
            <person name="Johansen J.R."/>
            <person name="Huntemann M."/>
            <person name="Clum A."/>
            <person name="Foster B."/>
            <person name="Foster B."/>
            <person name="Roux S."/>
            <person name="Palaniappan K."/>
            <person name="Varghese N."/>
            <person name="Mukherjee S."/>
            <person name="Reddy T.B.K."/>
            <person name="Daum C."/>
            <person name="Copeland A."/>
            <person name="Chen I.A."/>
            <person name="Ivanova N.N."/>
            <person name="Kyrpides N.C."/>
            <person name="Shapiro N."/>
            <person name="Eloe-Fadrosh E.A."/>
            <person name="Pietrasiak N."/>
        </authorList>
    </citation>
    <scope>NUCLEOTIDE SEQUENCE</scope>
    <source>
        <strain evidence="2">GSE-TBD4-15B</strain>
    </source>
</reference>
<dbReference type="GO" id="GO:0015074">
    <property type="term" value="P:DNA integration"/>
    <property type="evidence" value="ECO:0007669"/>
    <property type="project" value="InterPro"/>
</dbReference>
<gene>
    <name evidence="2" type="ORF">KME07_09315</name>
</gene>
<proteinExistence type="predicted"/>
<evidence type="ECO:0000313" key="3">
    <source>
        <dbReference type="Proteomes" id="UP000707356"/>
    </source>
</evidence>
<evidence type="ECO:0000259" key="1">
    <source>
        <dbReference type="Pfam" id="PF13683"/>
    </source>
</evidence>
<dbReference type="InterPro" id="IPR001584">
    <property type="entry name" value="Integrase_cat-core"/>
</dbReference>